<evidence type="ECO:0000256" key="1">
    <source>
        <dbReference type="ARBA" id="ARBA00022617"/>
    </source>
</evidence>
<dbReference type="PROSITE" id="PS51007">
    <property type="entry name" value="CYTC"/>
    <property type="match status" value="1"/>
</dbReference>
<evidence type="ECO:0000256" key="4">
    <source>
        <dbReference type="PROSITE-ProRule" id="PRU00433"/>
    </source>
</evidence>
<dbReference type="EMBL" id="JABRWJ010000004">
    <property type="protein sequence ID" value="NRF68466.1"/>
    <property type="molecule type" value="Genomic_DNA"/>
</dbReference>
<dbReference type="InterPro" id="IPR009056">
    <property type="entry name" value="Cyt_c-like_dom"/>
</dbReference>
<keyword evidence="3 4" id="KW-0408">Iron</keyword>
<evidence type="ECO:0000313" key="6">
    <source>
        <dbReference type="EMBL" id="NRF68466.1"/>
    </source>
</evidence>
<feature type="domain" description="Cytochrome c" evidence="5">
    <location>
        <begin position="1"/>
        <end position="87"/>
    </location>
</feature>
<keyword evidence="1 4" id="KW-0349">Heme</keyword>
<protein>
    <submittedName>
        <fullName evidence="6">Cytochrome c</fullName>
    </submittedName>
</protein>
<dbReference type="Gene3D" id="1.10.760.10">
    <property type="entry name" value="Cytochrome c-like domain"/>
    <property type="match status" value="1"/>
</dbReference>
<evidence type="ECO:0000313" key="7">
    <source>
        <dbReference type="Proteomes" id="UP000737171"/>
    </source>
</evidence>
<reference evidence="6 7" key="1">
    <citation type="submission" date="2020-05" db="EMBL/GenBank/DDBJ databases">
        <title>Aquincola sp. isolate from soil.</title>
        <authorList>
            <person name="Han J."/>
            <person name="Kim D.-U."/>
        </authorList>
    </citation>
    <scope>NUCLEOTIDE SEQUENCE [LARGE SCALE GENOMIC DNA]</scope>
    <source>
        <strain evidence="6 7">S2</strain>
    </source>
</reference>
<evidence type="ECO:0000256" key="3">
    <source>
        <dbReference type="ARBA" id="ARBA00023004"/>
    </source>
</evidence>
<evidence type="ECO:0000256" key="2">
    <source>
        <dbReference type="ARBA" id="ARBA00022723"/>
    </source>
</evidence>
<dbReference type="InterPro" id="IPR036909">
    <property type="entry name" value="Cyt_c-like_dom_sf"/>
</dbReference>
<dbReference type="Proteomes" id="UP000737171">
    <property type="component" value="Unassembled WGS sequence"/>
</dbReference>
<dbReference type="Pfam" id="PF00034">
    <property type="entry name" value="Cytochrom_C"/>
    <property type="match status" value="1"/>
</dbReference>
<keyword evidence="7" id="KW-1185">Reference proteome</keyword>
<gene>
    <name evidence="6" type="ORF">HLB44_15840</name>
</gene>
<keyword evidence="2 4" id="KW-0479">Metal-binding</keyword>
<evidence type="ECO:0000259" key="5">
    <source>
        <dbReference type="PROSITE" id="PS51007"/>
    </source>
</evidence>
<proteinExistence type="predicted"/>
<dbReference type="SUPFAM" id="SSF46626">
    <property type="entry name" value="Cytochrome c"/>
    <property type="match status" value="1"/>
</dbReference>
<comment type="caution">
    <text evidence="6">The sequence shown here is derived from an EMBL/GenBank/DDBJ whole genome shotgun (WGS) entry which is preliminary data.</text>
</comment>
<organism evidence="6 7">
    <name type="scientific">Pseudaquabacterium terrae</name>
    <dbReference type="NCBI Taxonomy" id="2732868"/>
    <lineage>
        <taxon>Bacteria</taxon>
        <taxon>Pseudomonadati</taxon>
        <taxon>Pseudomonadota</taxon>
        <taxon>Betaproteobacteria</taxon>
        <taxon>Burkholderiales</taxon>
        <taxon>Sphaerotilaceae</taxon>
        <taxon>Pseudaquabacterium</taxon>
    </lineage>
</organism>
<accession>A0ABX2EIL0</accession>
<name>A0ABX2EIL0_9BURK</name>
<sequence>MFRGGLVFANYCVTCHGINADGNGRAARLYNPRPANLRASDKNNAYIGLIIKLGGEAMGRSQFMPPWGAELTEEQMSDLVAYIRSNNVNPAANP</sequence>